<dbReference type="EMBL" id="AP004641">
    <property type="protein sequence ID" value="BAD73809.1"/>
    <property type="molecule type" value="Genomic_DNA"/>
</dbReference>
<dbReference type="EMBL" id="AP004357">
    <property type="protein sequence ID" value="BAD73732.1"/>
    <property type="molecule type" value="Genomic_DNA"/>
</dbReference>
<accession>Q5QLH5</accession>
<sequence length="99" mass="11557">MYPNVEDYKGRTRLSSPATYLYNSWSTQQRKGIDDRIQYLRTINNNNQVCIEVIVDNLQTKVMRLPGFPPMRVFTKYGSELRVSLEATADHVPIKPHDR</sequence>
<dbReference type="Proteomes" id="UP000817658">
    <property type="component" value="Chromosome 1"/>
</dbReference>
<reference evidence="3" key="3">
    <citation type="journal article" date="2008" name="Nucleic Acids Res.">
        <title>The rice annotation project database (RAP-DB): 2008 update.</title>
        <authorList>
            <consortium name="The rice annotation project (RAP)"/>
        </authorList>
    </citation>
    <scope>GENOME REANNOTATION</scope>
    <source>
        <strain evidence="3">cv. Nipponbare</strain>
    </source>
</reference>
<evidence type="ECO:0000313" key="1">
    <source>
        <dbReference type="EMBL" id="BAD73732.1"/>
    </source>
</evidence>
<gene>
    <name evidence="1" type="ORF">B1074C08.20</name>
    <name evidence="2" type="ORF">B1147B04.29</name>
</gene>
<organism evidence="2">
    <name type="scientific">Oryza sativa subsp. japonica</name>
    <name type="common">Rice</name>
    <dbReference type="NCBI Taxonomy" id="39947"/>
    <lineage>
        <taxon>Eukaryota</taxon>
        <taxon>Viridiplantae</taxon>
        <taxon>Streptophyta</taxon>
        <taxon>Embryophyta</taxon>
        <taxon>Tracheophyta</taxon>
        <taxon>Spermatophyta</taxon>
        <taxon>Magnoliopsida</taxon>
        <taxon>Liliopsida</taxon>
        <taxon>Poales</taxon>
        <taxon>Poaceae</taxon>
        <taxon>BOP clade</taxon>
        <taxon>Oryzoideae</taxon>
        <taxon>Oryzeae</taxon>
        <taxon>Oryzinae</taxon>
        <taxon>Oryza</taxon>
        <taxon>Oryza sativa</taxon>
    </lineage>
</organism>
<accession>Q5QLA4</accession>
<dbReference type="Proteomes" id="UP000000763">
    <property type="component" value="Chromosome 1"/>
</dbReference>
<reference evidence="2" key="1">
    <citation type="journal article" date="2002" name="Nature">
        <title>The genome sequence and structure of rice chromosome 1.</title>
        <authorList>
            <person name="Sasaki T."/>
            <person name="Matsumoto T."/>
            <person name="Yamamoto K."/>
            <person name="Sakata K."/>
            <person name="Baba T."/>
            <person name="Katayose Y."/>
            <person name="Wu J."/>
            <person name="Niimura Y."/>
            <person name="Cheng Z."/>
            <person name="Nagamura Y."/>
            <person name="Antonio B.A."/>
            <person name="Kanamori H."/>
            <person name="Hosokawa S."/>
            <person name="Masukawa M."/>
            <person name="Arikawa K."/>
            <person name="Chiden Y."/>
            <person name="Hayashi M."/>
            <person name="Okamoto M."/>
            <person name="Ando T."/>
            <person name="Aoki H."/>
            <person name="Arita K."/>
            <person name="Hamada M."/>
            <person name="Harada C."/>
            <person name="Hijishita S."/>
            <person name="Honda M."/>
            <person name="Ichikawa Y."/>
            <person name="Idonuma A."/>
            <person name="Iijima M."/>
            <person name="Ikeda M."/>
            <person name="Ikeno M."/>
            <person name="Itoh S."/>
            <person name="Itoh T."/>
            <person name="Itoh Y."/>
            <person name="Itoh Y."/>
            <person name="Iwabuchi A."/>
            <person name="Kamiya K."/>
            <person name="Karasawa W."/>
            <person name="Katagiri S."/>
            <person name="Kikuta A."/>
            <person name="Kobayashi N."/>
            <person name="Kono I."/>
            <person name="Machita K."/>
            <person name="Maehara T."/>
            <person name="Mizuno H."/>
            <person name="Mizubayashi T."/>
            <person name="Mukai Y."/>
            <person name="Nagasaki H."/>
            <person name="Nakashima M."/>
            <person name="Nakama Y."/>
            <person name="Nakamichi Y."/>
            <person name="Nakamura M."/>
            <person name="Namiki N."/>
            <person name="Negishi M."/>
            <person name="Ohta I."/>
            <person name="Ono N."/>
            <person name="Saji S."/>
            <person name="Sakai K."/>
            <person name="Shibata M."/>
            <person name="Shimokawa T."/>
            <person name="Shomura A."/>
            <person name="Song J."/>
            <person name="Takazaki Y."/>
            <person name="Terasawa K."/>
            <person name="Tsuji K."/>
            <person name="Waki K."/>
            <person name="Yamagata H."/>
            <person name="Yamane H."/>
            <person name="Yoshiki S."/>
            <person name="Yoshihara R."/>
            <person name="Yukawa K."/>
            <person name="Zhong H."/>
            <person name="Iwama H."/>
            <person name="Endo T."/>
            <person name="Ito H."/>
            <person name="Hahn J.H."/>
            <person name="Kim H.I."/>
            <person name="Eun M.Y."/>
            <person name="Yano M."/>
            <person name="Jiang J."/>
            <person name="Gojobori T."/>
        </authorList>
    </citation>
    <scope>NUCLEOTIDE SEQUENCE</scope>
</reference>
<name>Q5QLH5_ORYSJ</name>
<dbReference type="AlphaFoldDB" id="Q5QLH5"/>
<evidence type="ECO:0000313" key="2">
    <source>
        <dbReference type="EMBL" id="BAD73809.1"/>
    </source>
</evidence>
<evidence type="ECO:0000313" key="3">
    <source>
        <dbReference type="Proteomes" id="UP000000763"/>
    </source>
</evidence>
<protein>
    <submittedName>
        <fullName evidence="2">Uncharacterized protein</fullName>
    </submittedName>
</protein>
<reference evidence="3" key="2">
    <citation type="journal article" date="2005" name="Nature">
        <title>The map-based sequence of the rice genome.</title>
        <authorList>
            <consortium name="International rice genome sequencing project (IRGSP)"/>
            <person name="Matsumoto T."/>
            <person name="Wu J."/>
            <person name="Kanamori H."/>
            <person name="Katayose Y."/>
            <person name="Fujisawa M."/>
            <person name="Namiki N."/>
            <person name="Mizuno H."/>
            <person name="Yamamoto K."/>
            <person name="Antonio B.A."/>
            <person name="Baba T."/>
            <person name="Sakata K."/>
            <person name="Nagamura Y."/>
            <person name="Aoki H."/>
            <person name="Arikawa K."/>
            <person name="Arita K."/>
            <person name="Bito T."/>
            <person name="Chiden Y."/>
            <person name="Fujitsuka N."/>
            <person name="Fukunaka R."/>
            <person name="Hamada M."/>
            <person name="Harada C."/>
            <person name="Hayashi A."/>
            <person name="Hijishita S."/>
            <person name="Honda M."/>
            <person name="Hosokawa S."/>
            <person name="Ichikawa Y."/>
            <person name="Idonuma A."/>
            <person name="Iijima M."/>
            <person name="Ikeda M."/>
            <person name="Ikeno M."/>
            <person name="Ito K."/>
            <person name="Ito S."/>
            <person name="Ito T."/>
            <person name="Ito Y."/>
            <person name="Ito Y."/>
            <person name="Iwabuchi A."/>
            <person name="Kamiya K."/>
            <person name="Karasawa W."/>
            <person name="Kurita K."/>
            <person name="Katagiri S."/>
            <person name="Kikuta A."/>
            <person name="Kobayashi H."/>
            <person name="Kobayashi N."/>
            <person name="Machita K."/>
            <person name="Maehara T."/>
            <person name="Masukawa M."/>
            <person name="Mizubayashi T."/>
            <person name="Mukai Y."/>
            <person name="Nagasaki H."/>
            <person name="Nagata Y."/>
            <person name="Naito S."/>
            <person name="Nakashima M."/>
            <person name="Nakama Y."/>
            <person name="Nakamichi Y."/>
            <person name="Nakamura M."/>
            <person name="Meguro A."/>
            <person name="Negishi M."/>
            <person name="Ohta I."/>
            <person name="Ohta T."/>
            <person name="Okamoto M."/>
            <person name="Ono N."/>
            <person name="Saji S."/>
            <person name="Sakaguchi M."/>
            <person name="Sakai K."/>
            <person name="Shibata M."/>
            <person name="Shimokawa T."/>
            <person name="Song J."/>
            <person name="Takazaki Y."/>
            <person name="Terasawa K."/>
            <person name="Tsugane M."/>
            <person name="Tsuji K."/>
            <person name="Ueda S."/>
            <person name="Waki K."/>
            <person name="Yamagata H."/>
            <person name="Yamamoto M."/>
            <person name="Yamamoto S."/>
            <person name="Yamane H."/>
            <person name="Yoshiki S."/>
            <person name="Yoshihara R."/>
            <person name="Yukawa K."/>
            <person name="Zhong H."/>
            <person name="Yano M."/>
            <person name="Yuan Q."/>
            <person name="Ouyang S."/>
            <person name="Liu J."/>
            <person name="Jones K.M."/>
            <person name="Gansberger K."/>
            <person name="Moffat K."/>
            <person name="Hill J."/>
            <person name="Bera J."/>
            <person name="Fadrosh D."/>
            <person name="Jin S."/>
            <person name="Johri S."/>
            <person name="Kim M."/>
            <person name="Overton L."/>
            <person name="Reardon M."/>
            <person name="Tsitrin T."/>
            <person name="Vuong H."/>
            <person name="Weaver B."/>
            <person name="Ciecko A."/>
            <person name="Tallon L."/>
            <person name="Jackson J."/>
            <person name="Pai G."/>
            <person name="Aken S.V."/>
            <person name="Utterback T."/>
            <person name="Reidmuller S."/>
            <person name="Feldblyum T."/>
            <person name="Hsiao J."/>
            <person name="Zismann V."/>
            <person name="Iobst S."/>
            <person name="de Vazeille A.R."/>
            <person name="Buell C.R."/>
            <person name="Ying K."/>
            <person name="Li Y."/>
            <person name="Lu T."/>
            <person name="Huang Y."/>
            <person name="Zhao Q."/>
            <person name="Feng Q."/>
            <person name="Zhang L."/>
            <person name="Zhu J."/>
            <person name="Weng Q."/>
            <person name="Mu J."/>
            <person name="Lu Y."/>
            <person name="Fan D."/>
            <person name="Liu Y."/>
            <person name="Guan J."/>
            <person name="Zhang Y."/>
            <person name="Yu S."/>
            <person name="Liu X."/>
            <person name="Zhang Y."/>
            <person name="Hong G."/>
            <person name="Han B."/>
            <person name="Choisne N."/>
            <person name="Demange N."/>
            <person name="Orjeda G."/>
            <person name="Samain S."/>
            <person name="Cattolico L."/>
            <person name="Pelletier E."/>
            <person name="Couloux A."/>
            <person name="Segurens B."/>
            <person name="Wincker P."/>
            <person name="D'Hont A."/>
            <person name="Scarpelli C."/>
            <person name="Weissenbach J."/>
            <person name="Salanoubat M."/>
            <person name="Quetier F."/>
            <person name="Yu Y."/>
            <person name="Kim H.R."/>
            <person name="Rambo T."/>
            <person name="Currie J."/>
            <person name="Collura K."/>
            <person name="Luo M."/>
            <person name="Yang T."/>
            <person name="Ammiraju J.S.S."/>
            <person name="Engler F."/>
            <person name="Soderlund C."/>
            <person name="Wing R.A."/>
            <person name="Palmer L.E."/>
            <person name="de la Bastide M."/>
            <person name="Spiegel L."/>
            <person name="Nascimento L."/>
            <person name="Zutavern T."/>
            <person name="O'Shaughnessy A."/>
            <person name="Dike S."/>
            <person name="Dedhia N."/>
            <person name="Preston R."/>
            <person name="Balija V."/>
            <person name="McCombie W.R."/>
            <person name="Chow T."/>
            <person name="Chen H."/>
            <person name="Chung M."/>
            <person name="Chen C."/>
            <person name="Shaw J."/>
            <person name="Wu H."/>
            <person name="Hsiao K."/>
            <person name="Chao Y."/>
            <person name="Chu M."/>
            <person name="Cheng C."/>
            <person name="Hour A."/>
            <person name="Lee P."/>
            <person name="Lin S."/>
            <person name="Lin Y."/>
            <person name="Liou J."/>
            <person name="Liu S."/>
            <person name="Hsing Y."/>
            <person name="Raghuvanshi S."/>
            <person name="Mohanty A."/>
            <person name="Bharti A.K."/>
            <person name="Gaur A."/>
            <person name="Gupta V."/>
            <person name="Kumar D."/>
            <person name="Ravi V."/>
            <person name="Vij S."/>
            <person name="Kapur A."/>
            <person name="Khurana P."/>
            <person name="Khurana P."/>
            <person name="Khurana J.P."/>
            <person name="Tyagi A.K."/>
            <person name="Gaikwad K."/>
            <person name="Singh A."/>
            <person name="Dalal V."/>
            <person name="Srivastava S."/>
            <person name="Dixit A."/>
            <person name="Pal A.K."/>
            <person name="Ghazi I.A."/>
            <person name="Yadav M."/>
            <person name="Pandit A."/>
            <person name="Bhargava A."/>
            <person name="Sureshbabu K."/>
            <person name="Batra K."/>
            <person name="Sharma T.R."/>
            <person name="Mohapatra T."/>
            <person name="Singh N.K."/>
            <person name="Messing J."/>
            <person name="Nelson A.B."/>
            <person name="Fuks G."/>
            <person name="Kavchok S."/>
            <person name="Keizer G."/>
            <person name="Linton E."/>
            <person name="Llaca V."/>
            <person name="Song R."/>
            <person name="Tanyolac B."/>
            <person name="Young S."/>
            <person name="Ho-Il K."/>
            <person name="Hahn J.H."/>
            <person name="Sangsakoo G."/>
            <person name="Vanavichit A."/>
            <person name="de Mattos Luiz.A.T."/>
            <person name="Zimmer P.D."/>
            <person name="Malone G."/>
            <person name="Dellagostin O."/>
            <person name="de Oliveira A.C."/>
            <person name="Bevan M."/>
            <person name="Bancroft I."/>
            <person name="Minx P."/>
            <person name="Cordum H."/>
            <person name="Wilson R."/>
            <person name="Cheng Z."/>
            <person name="Jin W."/>
            <person name="Jiang J."/>
            <person name="Leong S.A."/>
            <person name="Iwama H."/>
            <person name="Gojobori T."/>
            <person name="Itoh T."/>
            <person name="Niimura Y."/>
            <person name="Fujii Y."/>
            <person name="Habara T."/>
            <person name="Sakai H."/>
            <person name="Sato Y."/>
            <person name="Wilson G."/>
            <person name="Kumar K."/>
            <person name="McCouch S."/>
            <person name="Juretic N."/>
            <person name="Hoen D."/>
            <person name="Wright S."/>
            <person name="Bruskiewich R."/>
            <person name="Bureau T."/>
            <person name="Miyao A."/>
            <person name="Hirochika H."/>
            <person name="Nishikawa T."/>
            <person name="Kadowaki K."/>
            <person name="Sugiura M."/>
            <person name="Burr B."/>
            <person name="Sasaki T."/>
        </authorList>
    </citation>
    <scope>NUCLEOTIDE SEQUENCE [LARGE SCALE GENOMIC DNA]</scope>
    <source>
        <strain evidence="3">cv. Nipponbare</strain>
    </source>
</reference>
<proteinExistence type="predicted"/>